<dbReference type="AlphaFoldDB" id="A0A8H5F974"/>
<sequence length="285" mass="31543">MLHAHARPSVNLNRDNNDSPAAAPWLLTTQNVLAVYHDRRGFLSNAPIRKPSSVQACPSTSTMDPLSVTLAVISLVTAARDIVEFGKKIHESFSKASKSLRTAKGLAEDIKEMLDDLAEFCEQNRDVLESSADFRTALKDLLVKLKGFERSVIPLLPSQETSRRSFIRGWDTWRKSDVIETSTQELKHDVKKVVRRYMMASCAPPTDLCNACAGTNHFRPGVCPASGGCLRVVYGQTLHSASLVDFCVMRHQPRRLTRPGIAFANQAGTALRWVFMFGCASQHCA</sequence>
<comment type="caution">
    <text evidence="1">The sequence shown here is derived from an EMBL/GenBank/DDBJ whole genome shotgun (WGS) entry which is preliminary data.</text>
</comment>
<organism evidence="1 2">
    <name type="scientific">Psilocybe cf. subviscida</name>
    <dbReference type="NCBI Taxonomy" id="2480587"/>
    <lineage>
        <taxon>Eukaryota</taxon>
        <taxon>Fungi</taxon>
        <taxon>Dikarya</taxon>
        <taxon>Basidiomycota</taxon>
        <taxon>Agaricomycotina</taxon>
        <taxon>Agaricomycetes</taxon>
        <taxon>Agaricomycetidae</taxon>
        <taxon>Agaricales</taxon>
        <taxon>Agaricineae</taxon>
        <taxon>Strophariaceae</taxon>
        <taxon>Psilocybe</taxon>
    </lineage>
</organism>
<dbReference type="EMBL" id="JAACJJ010000014">
    <property type="protein sequence ID" value="KAF5327838.1"/>
    <property type="molecule type" value="Genomic_DNA"/>
</dbReference>
<dbReference type="OrthoDB" id="2978551at2759"/>
<dbReference type="Proteomes" id="UP000567179">
    <property type="component" value="Unassembled WGS sequence"/>
</dbReference>
<protein>
    <submittedName>
        <fullName evidence="1">Uncharacterized protein</fullName>
    </submittedName>
</protein>
<gene>
    <name evidence="1" type="ORF">D9619_004386</name>
</gene>
<evidence type="ECO:0000313" key="1">
    <source>
        <dbReference type="EMBL" id="KAF5327838.1"/>
    </source>
</evidence>
<name>A0A8H5F974_9AGAR</name>
<keyword evidence="2" id="KW-1185">Reference proteome</keyword>
<evidence type="ECO:0000313" key="2">
    <source>
        <dbReference type="Proteomes" id="UP000567179"/>
    </source>
</evidence>
<proteinExistence type="predicted"/>
<accession>A0A8H5F974</accession>
<reference evidence="1 2" key="1">
    <citation type="journal article" date="2020" name="ISME J.">
        <title>Uncovering the hidden diversity of litter-decomposition mechanisms in mushroom-forming fungi.</title>
        <authorList>
            <person name="Floudas D."/>
            <person name="Bentzer J."/>
            <person name="Ahren D."/>
            <person name="Johansson T."/>
            <person name="Persson P."/>
            <person name="Tunlid A."/>
        </authorList>
    </citation>
    <scope>NUCLEOTIDE SEQUENCE [LARGE SCALE GENOMIC DNA]</scope>
    <source>
        <strain evidence="1 2">CBS 101986</strain>
    </source>
</reference>